<proteinExistence type="predicted"/>
<dbReference type="Proteomes" id="UP000774617">
    <property type="component" value="Unassembled WGS sequence"/>
</dbReference>
<keyword evidence="2" id="KW-1185">Reference proteome</keyword>
<name>A0ABQ8GUH0_9PEZI</name>
<gene>
    <name evidence="1" type="ORF">B0J12DRAFT_17389</name>
</gene>
<evidence type="ECO:0000313" key="2">
    <source>
        <dbReference type="Proteomes" id="UP000774617"/>
    </source>
</evidence>
<protein>
    <submittedName>
        <fullName evidence="1">Uncharacterized protein</fullName>
    </submittedName>
</protein>
<sequence>MTDSNYPQQERAYEGGACDWLMLPCDHLTASLLVVCWARQHSSACCLFFAVVLLLRGPFTMEAELVPALLGPDMHSAPQWFSKKPSIITRLFKRCKRRAYYYKALPERMVRIREIELQKLGQMVMYGGIREEGKKKKKKEQETRGKNDDEDDAIFVCVFSLLTTLLVCLRADNINSNDGPTH</sequence>
<accession>A0ABQ8GUH0</accession>
<comment type="caution">
    <text evidence="1">The sequence shown here is derived from an EMBL/GenBank/DDBJ whole genome shotgun (WGS) entry which is preliminary data.</text>
</comment>
<reference evidence="1 2" key="1">
    <citation type="journal article" date="2021" name="Nat. Commun.">
        <title>Genetic determinants of endophytism in the Arabidopsis root mycobiome.</title>
        <authorList>
            <person name="Mesny F."/>
            <person name="Miyauchi S."/>
            <person name="Thiergart T."/>
            <person name="Pickel B."/>
            <person name="Atanasova L."/>
            <person name="Karlsson M."/>
            <person name="Huettel B."/>
            <person name="Barry K.W."/>
            <person name="Haridas S."/>
            <person name="Chen C."/>
            <person name="Bauer D."/>
            <person name="Andreopoulos W."/>
            <person name="Pangilinan J."/>
            <person name="LaButti K."/>
            <person name="Riley R."/>
            <person name="Lipzen A."/>
            <person name="Clum A."/>
            <person name="Drula E."/>
            <person name="Henrissat B."/>
            <person name="Kohler A."/>
            <person name="Grigoriev I.V."/>
            <person name="Martin F.M."/>
            <person name="Hacquard S."/>
        </authorList>
    </citation>
    <scope>NUCLEOTIDE SEQUENCE [LARGE SCALE GENOMIC DNA]</scope>
    <source>
        <strain evidence="1 2">MPI-SDFR-AT-0080</strain>
    </source>
</reference>
<organism evidence="1 2">
    <name type="scientific">Macrophomina phaseolina</name>
    <dbReference type="NCBI Taxonomy" id="35725"/>
    <lineage>
        <taxon>Eukaryota</taxon>
        <taxon>Fungi</taxon>
        <taxon>Dikarya</taxon>
        <taxon>Ascomycota</taxon>
        <taxon>Pezizomycotina</taxon>
        <taxon>Dothideomycetes</taxon>
        <taxon>Dothideomycetes incertae sedis</taxon>
        <taxon>Botryosphaeriales</taxon>
        <taxon>Botryosphaeriaceae</taxon>
        <taxon>Macrophomina</taxon>
    </lineage>
</organism>
<dbReference type="EMBL" id="JAGTJR010000001">
    <property type="protein sequence ID" value="KAH7064906.1"/>
    <property type="molecule type" value="Genomic_DNA"/>
</dbReference>
<evidence type="ECO:0000313" key="1">
    <source>
        <dbReference type="EMBL" id="KAH7064906.1"/>
    </source>
</evidence>